<evidence type="ECO:0000256" key="1">
    <source>
        <dbReference type="SAM" id="Phobius"/>
    </source>
</evidence>
<name>A0AAN9MC74_CANGL</name>
<sequence>MSFCPSNIVSCVTVYSQSLLVLTLGFTLFLAAMYVTISQVVLVYVILVYAASVCLVNMLAKILRKFAIMVRSHFSGLALLNSWHCHMKQTELWTPL</sequence>
<accession>A0AAN9MC74</accession>
<feature type="transmembrane region" description="Helical" evidence="1">
    <location>
        <begin position="12"/>
        <end position="35"/>
    </location>
</feature>
<organism evidence="2 3">
    <name type="scientific">Canavalia gladiata</name>
    <name type="common">Sword bean</name>
    <name type="synonym">Dolichos gladiatus</name>
    <dbReference type="NCBI Taxonomy" id="3824"/>
    <lineage>
        <taxon>Eukaryota</taxon>
        <taxon>Viridiplantae</taxon>
        <taxon>Streptophyta</taxon>
        <taxon>Embryophyta</taxon>
        <taxon>Tracheophyta</taxon>
        <taxon>Spermatophyta</taxon>
        <taxon>Magnoliopsida</taxon>
        <taxon>eudicotyledons</taxon>
        <taxon>Gunneridae</taxon>
        <taxon>Pentapetalae</taxon>
        <taxon>rosids</taxon>
        <taxon>fabids</taxon>
        <taxon>Fabales</taxon>
        <taxon>Fabaceae</taxon>
        <taxon>Papilionoideae</taxon>
        <taxon>50 kb inversion clade</taxon>
        <taxon>NPAAA clade</taxon>
        <taxon>indigoferoid/millettioid clade</taxon>
        <taxon>Phaseoleae</taxon>
        <taxon>Canavalia</taxon>
    </lineage>
</organism>
<proteinExistence type="predicted"/>
<dbReference type="Proteomes" id="UP001367508">
    <property type="component" value="Unassembled WGS sequence"/>
</dbReference>
<protein>
    <submittedName>
        <fullName evidence="2">Uncharacterized protein</fullName>
    </submittedName>
</protein>
<feature type="transmembrane region" description="Helical" evidence="1">
    <location>
        <begin position="41"/>
        <end position="63"/>
    </location>
</feature>
<gene>
    <name evidence="2" type="ORF">VNO77_10797</name>
</gene>
<evidence type="ECO:0000313" key="3">
    <source>
        <dbReference type="Proteomes" id="UP001367508"/>
    </source>
</evidence>
<dbReference type="AlphaFoldDB" id="A0AAN9MC74"/>
<dbReference type="EMBL" id="JAYMYQ010000002">
    <property type="protein sequence ID" value="KAK7351386.1"/>
    <property type="molecule type" value="Genomic_DNA"/>
</dbReference>
<reference evidence="2 3" key="1">
    <citation type="submission" date="2024-01" db="EMBL/GenBank/DDBJ databases">
        <title>The genomes of 5 underutilized Papilionoideae crops provide insights into root nodulation and disease resistanc.</title>
        <authorList>
            <person name="Jiang F."/>
        </authorList>
    </citation>
    <scope>NUCLEOTIDE SEQUENCE [LARGE SCALE GENOMIC DNA]</scope>
    <source>
        <strain evidence="2">LVBAO_FW01</strain>
        <tissue evidence="2">Leaves</tissue>
    </source>
</reference>
<keyword evidence="1" id="KW-0812">Transmembrane</keyword>
<keyword evidence="1" id="KW-0472">Membrane</keyword>
<comment type="caution">
    <text evidence="2">The sequence shown here is derived from an EMBL/GenBank/DDBJ whole genome shotgun (WGS) entry which is preliminary data.</text>
</comment>
<keyword evidence="1" id="KW-1133">Transmembrane helix</keyword>
<evidence type="ECO:0000313" key="2">
    <source>
        <dbReference type="EMBL" id="KAK7351386.1"/>
    </source>
</evidence>
<keyword evidence="3" id="KW-1185">Reference proteome</keyword>